<dbReference type="AlphaFoldDB" id="A0A7H8ULL1"/>
<dbReference type="GO" id="GO:0005048">
    <property type="term" value="F:signal sequence binding"/>
    <property type="evidence" value="ECO:0007669"/>
    <property type="project" value="UniProtKB-UniRule"/>
</dbReference>
<dbReference type="KEGG" id="mpeg:HV560_01035"/>
<accession>A0A7H8USI7</accession>
<comment type="subunit">
    <text evidence="4">Interacts with the cytoplasmic NapA precursor.</text>
</comment>
<dbReference type="PANTHER" id="PTHR38603:SF1">
    <property type="entry name" value="CHAPERONE NAPD"/>
    <property type="match status" value="1"/>
</dbReference>
<dbReference type="RefSeq" id="WP_176807446.1">
    <property type="nucleotide sequence ID" value="NZ_CP055302.1"/>
</dbReference>
<protein>
    <recommendedName>
        <fullName evidence="4">Chaperone NapD</fullName>
    </recommendedName>
    <alternativeName>
        <fullName evidence="4">NapA signal peptide-binding chaperone NapD</fullName>
    </alternativeName>
</protein>
<dbReference type="Proteomes" id="UP000509784">
    <property type="component" value="Chromosome"/>
</dbReference>
<evidence type="ECO:0000256" key="3">
    <source>
        <dbReference type="ARBA" id="ARBA00023186"/>
    </source>
</evidence>
<accession>A0A7H8ULL1</accession>
<dbReference type="GO" id="GO:0005737">
    <property type="term" value="C:cytoplasm"/>
    <property type="evidence" value="ECO:0007669"/>
    <property type="project" value="UniProtKB-SubCell"/>
</dbReference>
<evidence type="ECO:0000313" key="6">
    <source>
        <dbReference type="EMBL" id="QLB41532.1"/>
    </source>
</evidence>
<dbReference type="InterPro" id="IPR005623">
    <property type="entry name" value="Chaperone_NapD_NO3_reduct"/>
</dbReference>
<organism evidence="5 7">
    <name type="scientific">Mannheimia pernigra</name>
    <dbReference type="NCBI Taxonomy" id="111844"/>
    <lineage>
        <taxon>Bacteria</taxon>
        <taxon>Pseudomonadati</taxon>
        <taxon>Pseudomonadota</taxon>
        <taxon>Gammaproteobacteria</taxon>
        <taxon>Pasteurellales</taxon>
        <taxon>Pasteurellaceae</taxon>
        <taxon>Mannheimia</taxon>
    </lineage>
</organism>
<evidence type="ECO:0000256" key="4">
    <source>
        <dbReference type="HAMAP-Rule" id="MF_02200"/>
    </source>
</evidence>
<sequence>MSRKLSENENWYVCSLVVQVKPEKLEEVKAEILKIPFAEIHGEKLDEGKLVVTLESDVHLALSDRIDQVRDIKGVIVVSLISNYIDEQ</sequence>
<dbReference type="GO" id="GO:0051224">
    <property type="term" value="P:negative regulation of protein transport"/>
    <property type="evidence" value="ECO:0007669"/>
    <property type="project" value="UniProtKB-UniRule"/>
</dbReference>
<keyword evidence="3 4" id="KW-0143">Chaperone</keyword>
<gene>
    <name evidence="4" type="primary">napD</name>
    <name evidence="5" type="ORF">HV559_00975</name>
    <name evidence="6" type="ORF">HV560_01035</name>
</gene>
<dbReference type="EMBL" id="CP055306">
    <property type="protein sequence ID" value="QLB39569.1"/>
    <property type="molecule type" value="Genomic_DNA"/>
</dbReference>
<proteinExistence type="inferred from homology"/>
<evidence type="ECO:0000313" key="5">
    <source>
        <dbReference type="EMBL" id="QLB39569.1"/>
    </source>
</evidence>
<evidence type="ECO:0000256" key="1">
    <source>
        <dbReference type="ARBA" id="ARBA00004496"/>
    </source>
</evidence>
<name>A0A7H8ULL1_9PAST</name>
<comment type="subcellular location">
    <subcellularLocation>
        <location evidence="1 4">Cytoplasm</location>
    </subcellularLocation>
</comment>
<dbReference type="PANTHER" id="PTHR38603">
    <property type="entry name" value="CHAPERONE NAPD"/>
    <property type="match status" value="1"/>
</dbReference>
<comment type="similarity">
    <text evidence="4">Belongs to the NapD family.</text>
</comment>
<evidence type="ECO:0000313" key="7">
    <source>
        <dbReference type="Proteomes" id="UP000509660"/>
    </source>
</evidence>
<keyword evidence="7" id="KW-1185">Reference proteome</keyword>
<evidence type="ECO:0000256" key="2">
    <source>
        <dbReference type="ARBA" id="ARBA00022490"/>
    </source>
</evidence>
<dbReference type="EMBL" id="CP055305">
    <property type="protein sequence ID" value="QLB41532.1"/>
    <property type="molecule type" value="Genomic_DNA"/>
</dbReference>
<comment type="function">
    <text evidence="4">Chaperone for NapA, the catalytic subunit of the periplasmic nitrate reductase. It binds directly and specifically to the twin-arginine signal peptide of NapA, preventing premature interaction with the Tat translocase and premature export.</text>
</comment>
<dbReference type="Proteomes" id="UP000509660">
    <property type="component" value="Chromosome"/>
</dbReference>
<keyword evidence="2 4" id="KW-0963">Cytoplasm</keyword>
<reference evidence="7 8" key="1">
    <citation type="submission" date="2020-06" db="EMBL/GenBank/DDBJ databases">
        <title>Mannheimia pernigra sp. nov. isolated from bovine respiratory tract.</title>
        <authorList>
            <person name="Kuhnert P."/>
            <person name="Akarsu-Egger H."/>
        </authorList>
    </citation>
    <scope>NUCLEOTIDE SEQUENCE [LARGE SCALE GENOMIC DNA]</scope>
    <source>
        <strain evidence="6 8">17CN0883</strain>
        <strain evidence="5 7">BNO311</strain>
    </source>
</reference>
<dbReference type="Pfam" id="PF03927">
    <property type="entry name" value="NapD"/>
    <property type="match status" value="1"/>
</dbReference>
<evidence type="ECO:0000313" key="8">
    <source>
        <dbReference type="Proteomes" id="UP000509784"/>
    </source>
</evidence>
<dbReference type="Gene3D" id="3.30.70.920">
    <property type="match status" value="1"/>
</dbReference>
<dbReference type="HAMAP" id="MF_02200">
    <property type="entry name" value="NapD"/>
    <property type="match status" value="1"/>
</dbReference>